<dbReference type="AlphaFoldDB" id="A0A1U8N1I7"/>
<dbReference type="InterPro" id="IPR043502">
    <property type="entry name" value="DNA/RNA_pol_sf"/>
</dbReference>
<keyword evidence="3" id="KW-1185">Reference proteome</keyword>
<proteinExistence type="predicted"/>
<reference evidence="3" key="1">
    <citation type="journal article" date="2020" name="Nat. Genet.">
        <title>Genomic diversifications of five Gossypium allopolyploid species and their impact on cotton improvement.</title>
        <authorList>
            <person name="Chen Z.J."/>
            <person name="Sreedasyam A."/>
            <person name="Ando A."/>
            <person name="Song Q."/>
            <person name="De Santiago L.M."/>
            <person name="Hulse-Kemp A.M."/>
            <person name="Ding M."/>
            <person name="Ye W."/>
            <person name="Kirkbride R.C."/>
            <person name="Jenkins J."/>
            <person name="Plott C."/>
            <person name="Lovell J."/>
            <person name="Lin Y.M."/>
            <person name="Vaughn R."/>
            <person name="Liu B."/>
            <person name="Simpson S."/>
            <person name="Scheffler B.E."/>
            <person name="Wen L."/>
            <person name="Saski C.A."/>
            <person name="Grover C.E."/>
            <person name="Hu G."/>
            <person name="Conover J.L."/>
            <person name="Carlson J.W."/>
            <person name="Shu S."/>
            <person name="Boston L.B."/>
            <person name="Williams M."/>
            <person name="Peterson D.G."/>
            <person name="McGee K."/>
            <person name="Jones D.C."/>
            <person name="Wendel J.F."/>
            <person name="Stelly D.M."/>
            <person name="Grimwood J."/>
            <person name="Schmutz J."/>
        </authorList>
    </citation>
    <scope>NUCLEOTIDE SEQUENCE [LARGE SCALE GENOMIC DNA]</scope>
    <source>
        <strain evidence="3">cv. TM-1</strain>
    </source>
</reference>
<feature type="domain" description="Reverse transcriptase" evidence="2">
    <location>
        <begin position="159"/>
        <end position="235"/>
    </location>
</feature>
<organism evidence="3 4">
    <name type="scientific">Gossypium hirsutum</name>
    <name type="common">Upland cotton</name>
    <name type="synonym">Gossypium mexicanum</name>
    <dbReference type="NCBI Taxonomy" id="3635"/>
    <lineage>
        <taxon>Eukaryota</taxon>
        <taxon>Viridiplantae</taxon>
        <taxon>Streptophyta</taxon>
        <taxon>Embryophyta</taxon>
        <taxon>Tracheophyta</taxon>
        <taxon>Spermatophyta</taxon>
        <taxon>Magnoliopsida</taxon>
        <taxon>eudicotyledons</taxon>
        <taxon>Gunneridae</taxon>
        <taxon>Pentapetalae</taxon>
        <taxon>rosids</taxon>
        <taxon>malvids</taxon>
        <taxon>Malvales</taxon>
        <taxon>Malvaceae</taxon>
        <taxon>Malvoideae</taxon>
        <taxon>Gossypium</taxon>
    </lineage>
</organism>
<protein>
    <recommendedName>
        <fullName evidence="2">Reverse transcriptase domain-containing protein</fullName>
    </recommendedName>
</protein>
<dbReference type="InterPro" id="IPR053134">
    <property type="entry name" value="RNA-dir_DNA_polymerase"/>
</dbReference>
<evidence type="ECO:0000256" key="1">
    <source>
        <dbReference type="SAM" id="MobiDB-lite"/>
    </source>
</evidence>
<dbReference type="Gene3D" id="3.10.10.10">
    <property type="entry name" value="HIV Type 1 Reverse Transcriptase, subunit A, domain 1"/>
    <property type="match status" value="1"/>
</dbReference>
<dbReference type="SUPFAM" id="SSF56672">
    <property type="entry name" value="DNA/RNA polymerases"/>
    <property type="match status" value="1"/>
</dbReference>
<evidence type="ECO:0000259" key="2">
    <source>
        <dbReference type="Pfam" id="PF00078"/>
    </source>
</evidence>
<gene>
    <name evidence="4" type="primary">LOC107942524</name>
</gene>
<dbReference type="PaxDb" id="3635-A0A1U8N1I7"/>
<dbReference type="InterPro" id="IPR043128">
    <property type="entry name" value="Rev_trsase/Diguanyl_cyclase"/>
</dbReference>
<evidence type="ECO:0000313" key="3">
    <source>
        <dbReference type="Proteomes" id="UP000818029"/>
    </source>
</evidence>
<name>A0A1U8N1I7_GOSHI</name>
<dbReference type="KEGG" id="ghi:107942524"/>
<dbReference type="PANTHER" id="PTHR24559:SF444">
    <property type="entry name" value="REVERSE TRANSCRIPTASE DOMAIN-CONTAINING PROTEIN"/>
    <property type="match status" value="1"/>
</dbReference>
<dbReference type="Pfam" id="PF00078">
    <property type="entry name" value="RVT_1"/>
    <property type="match status" value="1"/>
</dbReference>
<dbReference type="CDD" id="cd01647">
    <property type="entry name" value="RT_LTR"/>
    <property type="match status" value="1"/>
</dbReference>
<dbReference type="PANTHER" id="PTHR24559">
    <property type="entry name" value="TRANSPOSON TY3-I GAG-POL POLYPROTEIN"/>
    <property type="match status" value="1"/>
</dbReference>
<dbReference type="InterPro" id="IPR000477">
    <property type="entry name" value="RT_dom"/>
</dbReference>
<reference evidence="4" key="2">
    <citation type="submission" date="2025-08" db="UniProtKB">
        <authorList>
            <consortium name="RefSeq"/>
        </authorList>
    </citation>
    <scope>IDENTIFICATION</scope>
</reference>
<dbReference type="Gene3D" id="3.30.70.270">
    <property type="match status" value="1"/>
</dbReference>
<dbReference type="STRING" id="3635.A0A1U8N1I7"/>
<feature type="region of interest" description="Disordered" evidence="1">
    <location>
        <begin position="33"/>
        <end position="68"/>
    </location>
</feature>
<dbReference type="OrthoDB" id="999584at2759"/>
<sequence>MFDELVKRVKAVEENIAKPPHFVVTNSGKRAFDSVSGQSSKRGHDSHVSGRGARRGTRSSQLKQQSSTVVSASGSIDWLSKHKAGVDFETKRITLRDSDGLKIIVVGERSGFMSNMVLAMKVEKLMGKGFETYLAYVMNFVSKELRVQDKEESRYYQLKVKEFDVLKTTFRTWYRHYEFLVMPFGFTNAPVEFMDLINRLFCSHLDQFVVVFIDDILVYSSPEEDHDEHLRVVLQII</sequence>
<accession>A0A1U8N1I7</accession>
<dbReference type="RefSeq" id="XP_016731704.1">
    <property type="nucleotide sequence ID" value="XM_016876215.1"/>
</dbReference>
<dbReference type="Proteomes" id="UP000818029">
    <property type="component" value="Chromosome A02"/>
</dbReference>
<evidence type="ECO:0000313" key="4">
    <source>
        <dbReference type="RefSeq" id="XP_016731704.1"/>
    </source>
</evidence>
<dbReference type="GeneID" id="107942524"/>